<gene>
    <name evidence="1" type="ORF">EUA06_08575</name>
</gene>
<accession>A0A4Q2RU44</accession>
<evidence type="ECO:0000313" key="2">
    <source>
        <dbReference type="Proteomes" id="UP000291838"/>
    </source>
</evidence>
<evidence type="ECO:0008006" key="3">
    <source>
        <dbReference type="Google" id="ProtNLM"/>
    </source>
</evidence>
<evidence type="ECO:0000313" key="1">
    <source>
        <dbReference type="EMBL" id="RYB91375.1"/>
    </source>
</evidence>
<organism evidence="1 2">
    <name type="scientific">Nocardioides glacieisoli</name>
    <dbReference type="NCBI Taxonomy" id="1168730"/>
    <lineage>
        <taxon>Bacteria</taxon>
        <taxon>Bacillati</taxon>
        <taxon>Actinomycetota</taxon>
        <taxon>Actinomycetes</taxon>
        <taxon>Propionibacteriales</taxon>
        <taxon>Nocardioidaceae</taxon>
        <taxon>Nocardioides</taxon>
    </lineage>
</organism>
<dbReference type="AlphaFoldDB" id="A0A4Q2RU44"/>
<name>A0A4Q2RU44_9ACTN</name>
<sequence>MFTILDDFLHRPFGRREALDKGIPARVLEGVRFRRLHKGVYAQRDHEMSWEDHVEAARLALPDSARTTGATRLRQLGFAVGSEWPLHFVVEGDLHLELDDVFLHRTVKMPPSDDEGVTAEAAFVAFCAEARLLDAIKVGCVLLNKERLDLDLLDRILTEEKWRRGVVETAYVLSLLDGRCRSMAEAELLTFFVFAGLPMPEVNVAIEVAPGVELTPDFRFTHYEQVVEYEGGQHQDDRGQYVADIDRYALYRRHEVPYELVTKERMRSPKATVRLVHRALVARGYDGPPPEFGEQWDSLFRRVADVVRPKRAA</sequence>
<dbReference type="EMBL" id="SDWS01000003">
    <property type="protein sequence ID" value="RYB91375.1"/>
    <property type="molecule type" value="Genomic_DNA"/>
</dbReference>
<keyword evidence="2" id="KW-1185">Reference proteome</keyword>
<dbReference type="OrthoDB" id="3173471at2"/>
<comment type="caution">
    <text evidence="1">The sequence shown here is derived from an EMBL/GenBank/DDBJ whole genome shotgun (WGS) entry which is preliminary data.</text>
</comment>
<dbReference type="RefSeq" id="WP_129474624.1">
    <property type="nucleotide sequence ID" value="NZ_SDWS01000003.1"/>
</dbReference>
<dbReference type="Proteomes" id="UP000291838">
    <property type="component" value="Unassembled WGS sequence"/>
</dbReference>
<reference evidence="1 2" key="1">
    <citation type="submission" date="2019-01" db="EMBL/GenBank/DDBJ databases">
        <title>Novel species of Nocardioides.</title>
        <authorList>
            <person name="Liu Q."/>
            <person name="Xin Y.-H."/>
        </authorList>
    </citation>
    <scope>NUCLEOTIDE SEQUENCE [LARGE SCALE GENOMIC DNA]</scope>
    <source>
        <strain evidence="1 2">HLT3-15</strain>
    </source>
</reference>
<proteinExistence type="predicted"/>
<protein>
    <recommendedName>
        <fullName evidence="3">DUF559 domain-containing protein</fullName>
    </recommendedName>
</protein>